<evidence type="ECO:0000313" key="4">
    <source>
        <dbReference type="Proteomes" id="UP000243106"/>
    </source>
</evidence>
<reference evidence="4" key="1">
    <citation type="submission" date="2016-10" db="EMBL/GenBank/DDBJ databases">
        <authorList>
            <person name="Varghese N."/>
            <person name="Submissions S."/>
        </authorList>
    </citation>
    <scope>NUCLEOTIDE SEQUENCE [LARGE SCALE GENOMIC DNA]</scope>
    <source>
        <strain evidence="4">JCM 10271</strain>
    </source>
</reference>
<keyword evidence="2" id="KW-0472">Membrane</keyword>
<keyword evidence="2" id="KW-1133">Transmembrane helix</keyword>
<proteinExistence type="predicted"/>
<feature type="transmembrane region" description="Helical" evidence="2">
    <location>
        <begin position="46"/>
        <end position="76"/>
    </location>
</feature>
<dbReference type="EMBL" id="FOXV01000001">
    <property type="protein sequence ID" value="SFP96606.1"/>
    <property type="molecule type" value="Genomic_DNA"/>
</dbReference>
<dbReference type="RefSeq" id="WP_093008815.1">
    <property type="nucleotide sequence ID" value="NZ_FOXV01000001.1"/>
</dbReference>
<dbReference type="Pfam" id="PF10112">
    <property type="entry name" value="Halogen_Hydrol"/>
    <property type="match status" value="1"/>
</dbReference>
<feature type="compositionally biased region" description="Basic and acidic residues" evidence="1">
    <location>
        <begin position="1"/>
        <end position="17"/>
    </location>
</feature>
<evidence type="ECO:0000313" key="3">
    <source>
        <dbReference type="EMBL" id="SFP96606.1"/>
    </source>
</evidence>
<dbReference type="Proteomes" id="UP000243106">
    <property type="component" value="Unassembled WGS sequence"/>
</dbReference>
<feature type="region of interest" description="Disordered" evidence="1">
    <location>
        <begin position="1"/>
        <end position="23"/>
    </location>
</feature>
<dbReference type="InterPro" id="IPR018770">
    <property type="entry name" value="ChloroindolylP_hydrolase"/>
</dbReference>
<protein>
    <submittedName>
        <fullName evidence="3">5-bromo-4-chloroindolyl phosphate hydrolysis protein</fullName>
    </submittedName>
</protein>
<name>A0A1I5UPP5_9RHOB</name>
<sequence>MAERFGGRYSPEGRPDGGKAAPPAYEAARVNPVGARANMMFLPPVALAFASLGAGATGLVTGLAGAGIWAAGAVVLREGLKAEAEYHARKIARRPALPRKYLAAMLAAIGTGLAALTHGGGLIEGALFAIAGGGLHIAAFGGDPMRAKGLEHVDAFQQDRVARVVDEAEEYLAAMAEAARRAGDRGVEARVEGFQTTARKLIRTVEDDPRDLTAARKYLGVYLMGARDAAMRFADIYSRSRDARAKSDFLALLDDLESSFGKKTETLLIDANSDLQIEIDVLRDRLSREGVVLDRQAD</sequence>
<evidence type="ECO:0000256" key="1">
    <source>
        <dbReference type="SAM" id="MobiDB-lite"/>
    </source>
</evidence>
<evidence type="ECO:0000256" key="2">
    <source>
        <dbReference type="SAM" id="Phobius"/>
    </source>
</evidence>
<accession>A0A1I5UPP5</accession>
<gene>
    <name evidence="3" type="ORF">SAMN05421853_10169</name>
</gene>
<organism evidence="3 4">
    <name type="scientific">Roseivivax halotolerans</name>
    <dbReference type="NCBI Taxonomy" id="93684"/>
    <lineage>
        <taxon>Bacteria</taxon>
        <taxon>Pseudomonadati</taxon>
        <taxon>Pseudomonadota</taxon>
        <taxon>Alphaproteobacteria</taxon>
        <taxon>Rhodobacterales</taxon>
        <taxon>Roseobacteraceae</taxon>
        <taxon>Roseivivax</taxon>
    </lineage>
</organism>
<dbReference type="AlphaFoldDB" id="A0A1I5UPP5"/>
<keyword evidence="2" id="KW-0812">Transmembrane</keyword>
<dbReference type="STRING" id="93684.SAMN05421853_10169"/>
<keyword evidence="4" id="KW-1185">Reference proteome</keyword>
<feature type="transmembrane region" description="Helical" evidence="2">
    <location>
        <begin position="97"/>
        <end position="116"/>
    </location>
</feature>